<evidence type="ECO:0000313" key="2">
    <source>
        <dbReference type="EMBL" id="KAJ8336403.1"/>
    </source>
</evidence>
<feature type="compositionally biased region" description="Basic and acidic residues" evidence="1">
    <location>
        <begin position="1"/>
        <end position="14"/>
    </location>
</feature>
<dbReference type="Pfam" id="PF01391">
    <property type="entry name" value="Collagen"/>
    <property type="match status" value="1"/>
</dbReference>
<keyword evidence="3" id="KW-1185">Reference proteome</keyword>
<dbReference type="InterPro" id="IPR008160">
    <property type="entry name" value="Collagen"/>
</dbReference>
<proteinExistence type="predicted"/>
<reference evidence="2" key="1">
    <citation type="journal article" date="2023" name="Science">
        <title>Genome structures resolve the early diversification of teleost fishes.</title>
        <authorList>
            <person name="Parey E."/>
            <person name="Louis A."/>
            <person name="Montfort J."/>
            <person name="Bouchez O."/>
            <person name="Roques C."/>
            <person name="Iampietro C."/>
            <person name="Lluch J."/>
            <person name="Castinel A."/>
            <person name="Donnadieu C."/>
            <person name="Desvignes T."/>
            <person name="Floi Bucao C."/>
            <person name="Jouanno E."/>
            <person name="Wen M."/>
            <person name="Mejri S."/>
            <person name="Dirks R."/>
            <person name="Jansen H."/>
            <person name="Henkel C."/>
            <person name="Chen W.J."/>
            <person name="Zahm M."/>
            <person name="Cabau C."/>
            <person name="Klopp C."/>
            <person name="Thompson A.W."/>
            <person name="Robinson-Rechavi M."/>
            <person name="Braasch I."/>
            <person name="Lecointre G."/>
            <person name="Bobe J."/>
            <person name="Postlethwait J.H."/>
            <person name="Berthelot C."/>
            <person name="Roest Crollius H."/>
            <person name="Guiguen Y."/>
        </authorList>
    </citation>
    <scope>NUCLEOTIDE SEQUENCE</scope>
    <source>
        <strain evidence="2">WJC10195</strain>
    </source>
</reference>
<evidence type="ECO:0000256" key="1">
    <source>
        <dbReference type="SAM" id="MobiDB-lite"/>
    </source>
</evidence>
<organism evidence="2 3">
    <name type="scientific">Synaphobranchus kaupii</name>
    <name type="common">Kaup's arrowtooth eel</name>
    <dbReference type="NCBI Taxonomy" id="118154"/>
    <lineage>
        <taxon>Eukaryota</taxon>
        <taxon>Metazoa</taxon>
        <taxon>Chordata</taxon>
        <taxon>Craniata</taxon>
        <taxon>Vertebrata</taxon>
        <taxon>Euteleostomi</taxon>
        <taxon>Actinopterygii</taxon>
        <taxon>Neopterygii</taxon>
        <taxon>Teleostei</taxon>
        <taxon>Anguilliformes</taxon>
        <taxon>Synaphobranchidae</taxon>
        <taxon>Synaphobranchus</taxon>
    </lineage>
</organism>
<accession>A0A9Q1IC70</accession>
<feature type="region of interest" description="Disordered" evidence="1">
    <location>
        <begin position="1"/>
        <end position="59"/>
    </location>
</feature>
<protein>
    <submittedName>
        <fullName evidence="2">Uncharacterized protein</fullName>
    </submittedName>
</protein>
<feature type="compositionally biased region" description="Low complexity" evidence="1">
    <location>
        <begin position="40"/>
        <end position="52"/>
    </location>
</feature>
<dbReference type="AlphaFoldDB" id="A0A9Q1IC70"/>
<dbReference type="Proteomes" id="UP001152622">
    <property type="component" value="Chromosome 19"/>
</dbReference>
<dbReference type="OrthoDB" id="8939548at2759"/>
<sequence length="197" mass="21097">MEQRESLELQELRVRQVLPVRTAPPGPMGPRGLPGERGRPGASGAAGPPGEQGVRGERGAKGEQNFAAQMSGGFDEKAGGAQMGVMQGPMVRAGLRGFQGRLERVPVRARWVRVVLLALPEVLAHKVSKATPGRVEKLVQLVPLAPAAPLDLLVKLEMMVKLGNQVNLENEDLLDLRAHAVSLEPPDFLGSRDTECV</sequence>
<dbReference type="EMBL" id="JAINUF010000019">
    <property type="protein sequence ID" value="KAJ8336403.1"/>
    <property type="molecule type" value="Genomic_DNA"/>
</dbReference>
<name>A0A9Q1IC70_SYNKA</name>
<evidence type="ECO:0000313" key="3">
    <source>
        <dbReference type="Proteomes" id="UP001152622"/>
    </source>
</evidence>
<gene>
    <name evidence="2" type="ORF">SKAU_G00376230</name>
</gene>
<comment type="caution">
    <text evidence="2">The sequence shown here is derived from an EMBL/GenBank/DDBJ whole genome shotgun (WGS) entry which is preliminary data.</text>
</comment>